<evidence type="ECO:0000256" key="2">
    <source>
        <dbReference type="ARBA" id="ARBA00009695"/>
    </source>
</evidence>
<dbReference type="InterPro" id="IPR053926">
    <property type="entry name" value="RecX_HTH_1st"/>
</dbReference>
<dbReference type="InterPro" id="IPR053925">
    <property type="entry name" value="RecX_HTH_3rd"/>
</dbReference>
<evidence type="ECO:0000259" key="8">
    <source>
        <dbReference type="Pfam" id="PF21982"/>
    </source>
</evidence>
<keyword evidence="10" id="KW-1185">Reference proteome</keyword>
<accession>A0ABS4K2A6</accession>
<keyword evidence="4 5" id="KW-0963">Cytoplasm</keyword>
<gene>
    <name evidence="5" type="primary">recX</name>
    <name evidence="9" type="ORF">J2Z44_001719</name>
</gene>
<dbReference type="Pfam" id="PF21981">
    <property type="entry name" value="RecX_HTH3"/>
    <property type="match status" value="2"/>
</dbReference>
<comment type="caution">
    <text evidence="9">The sequence shown here is derived from an EMBL/GenBank/DDBJ whole genome shotgun (WGS) entry which is preliminary data.</text>
</comment>
<dbReference type="Pfam" id="PF02631">
    <property type="entry name" value="RecX_HTH2"/>
    <property type="match status" value="1"/>
</dbReference>
<feature type="domain" description="RecX third three-helical" evidence="7">
    <location>
        <begin position="155"/>
        <end position="203"/>
    </location>
</feature>
<evidence type="ECO:0000313" key="9">
    <source>
        <dbReference type="EMBL" id="MBP2021923.1"/>
    </source>
</evidence>
<reference evidence="9 10" key="1">
    <citation type="submission" date="2021-03" db="EMBL/GenBank/DDBJ databases">
        <title>Genomic Encyclopedia of Type Strains, Phase IV (KMG-IV): sequencing the most valuable type-strain genomes for metagenomic binning, comparative biology and taxonomic classification.</title>
        <authorList>
            <person name="Goeker M."/>
        </authorList>
    </citation>
    <scope>NUCLEOTIDE SEQUENCE [LARGE SCALE GENOMIC DNA]</scope>
    <source>
        <strain evidence="9 10">DSM 28650</strain>
    </source>
</reference>
<dbReference type="InterPro" id="IPR053924">
    <property type="entry name" value="RecX_HTH_2nd"/>
</dbReference>
<evidence type="ECO:0000256" key="1">
    <source>
        <dbReference type="ARBA" id="ARBA00004496"/>
    </source>
</evidence>
<feature type="domain" description="RecX second three-helical" evidence="6">
    <location>
        <begin position="109"/>
        <end position="148"/>
    </location>
</feature>
<evidence type="ECO:0000256" key="3">
    <source>
        <dbReference type="ARBA" id="ARBA00018111"/>
    </source>
</evidence>
<protein>
    <recommendedName>
        <fullName evidence="3 5">Regulatory protein RecX</fullName>
    </recommendedName>
</protein>
<dbReference type="PANTHER" id="PTHR33602">
    <property type="entry name" value="REGULATORY PROTEIN RECX FAMILY PROTEIN"/>
    <property type="match status" value="1"/>
</dbReference>
<feature type="domain" description="RecX first three-helical" evidence="8">
    <location>
        <begin position="64"/>
        <end position="102"/>
    </location>
</feature>
<dbReference type="Pfam" id="PF21982">
    <property type="entry name" value="RecX_HTH1"/>
    <property type="match status" value="1"/>
</dbReference>
<dbReference type="Proteomes" id="UP001519308">
    <property type="component" value="Unassembled WGS sequence"/>
</dbReference>
<comment type="subcellular location">
    <subcellularLocation>
        <location evidence="1 5">Cytoplasm</location>
    </subcellularLocation>
</comment>
<name>A0ABS4K2A6_9CLOT</name>
<dbReference type="InterPro" id="IPR003783">
    <property type="entry name" value="Regulatory_RecX"/>
</dbReference>
<dbReference type="InterPro" id="IPR036388">
    <property type="entry name" value="WH-like_DNA-bd_sf"/>
</dbReference>
<feature type="domain" description="RecX third three-helical" evidence="7">
    <location>
        <begin position="221"/>
        <end position="270"/>
    </location>
</feature>
<dbReference type="PANTHER" id="PTHR33602:SF1">
    <property type="entry name" value="REGULATORY PROTEIN RECX FAMILY PROTEIN"/>
    <property type="match status" value="1"/>
</dbReference>
<dbReference type="Gene3D" id="1.10.10.10">
    <property type="entry name" value="Winged helix-like DNA-binding domain superfamily/Winged helix DNA-binding domain"/>
    <property type="match status" value="4"/>
</dbReference>
<evidence type="ECO:0000259" key="6">
    <source>
        <dbReference type="Pfam" id="PF02631"/>
    </source>
</evidence>
<dbReference type="HAMAP" id="MF_01114">
    <property type="entry name" value="RecX"/>
    <property type="match status" value="1"/>
</dbReference>
<proteinExistence type="inferred from homology"/>
<organism evidence="9 10">
    <name type="scientific">Clostridium punense</name>
    <dbReference type="NCBI Taxonomy" id="1054297"/>
    <lineage>
        <taxon>Bacteria</taxon>
        <taxon>Bacillati</taxon>
        <taxon>Bacillota</taxon>
        <taxon>Clostridia</taxon>
        <taxon>Eubacteriales</taxon>
        <taxon>Clostridiaceae</taxon>
        <taxon>Clostridium</taxon>
    </lineage>
</organism>
<dbReference type="EMBL" id="JAGGLL010000011">
    <property type="protein sequence ID" value="MBP2021923.1"/>
    <property type="molecule type" value="Genomic_DNA"/>
</dbReference>
<dbReference type="NCBIfam" id="NF001058">
    <property type="entry name" value="PRK00117.4-1"/>
    <property type="match status" value="1"/>
</dbReference>
<evidence type="ECO:0000256" key="4">
    <source>
        <dbReference type="ARBA" id="ARBA00022490"/>
    </source>
</evidence>
<dbReference type="RefSeq" id="WP_021281367.1">
    <property type="nucleotide sequence ID" value="NZ_JAGGLL010000011.1"/>
</dbReference>
<sequence>MKNIITSIEVQKKNKDRVNIFINNEFSFACSNELIYSHGLKKGLQVEPKSLEEVVKADEYIKGKTAALRYIERAMKTKKQVEDMLYKKEMSEETVSRVIEFLKNYSFIDDKRYAESFIKQKLKESGKNKIKYDLLKKGIDEELIKELLDKVSSEDESTVALALAEKKVRILGKSERDKGKLLGKVTKYLLSKGYTYDLINQVVNKVALTIAEAEEALEEPEVDFEELLALAQKKYNLLKNNEDNPMKLKKKLQDFLLRRGYGYEEIKSVLTQVIENKEDFY</sequence>
<comment type="similarity">
    <text evidence="2 5">Belongs to the RecX family.</text>
</comment>
<comment type="function">
    <text evidence="5">Modulates RecA activity.</text>
</comment>
<evidence type="ECO:0000256" key="5">
    <source>
        <dbReference type="HAMAP-Rule" id="MF_01114"/>
    </source>
</evidence>
<evidence type="ECO:0000313" key="10">
    <source>
        <dbReference type="Proteomes" id="UP001519308"/>
    </source>
</evidence>
<evidence type="ECO:0000259" key="7">
    <source>
        <dbReference type="Pfam" id="PF21981"/>
    </source>
</evidence>